<sequence>MSVPTNPEAGTYWMGQFEALDSTVAVPCDGAETICTSLTPFGSVSLLRTGICTFWLPTWTVPVSGAATGGSVATIGEDVGTGVDPTRWKWSDSSVGIFSPVAVTA</sequence>
<dbReference type="EMBL" id="MLJW01000374">
    <property type="protein sequence ID" value="OIQ88396.1"/>
    <property type="molecule type" value="Genomic_DNA"/>
</dbReference>
<comment type="caution">
    <text evidence="1">The sequence shown here is derived from an EMBL/GenBank/DDBJ whole genome shotgun (WGS) entry which is preliminary data.</text>
</comment>
<proteinExistence type="predicted"/>
<evidence type="ECO:0000313" key="1">
    <source>
        <dbReference type="EMBL" id="OIQ88396.1"/>
    </source>
</evidence>
<reference evidence="1" key="1">
    <citation type="submission" date="2016-10" db="EMBL/GenBank/DDBJ databases">
        <title>Sequence of Gallionella enrichment culture.</title>
        <authorList>
            <person name="Poehlein A."/>
            <person name="Muehling M."/>
            <person name="Daniel R."/>
        </authorList>
    </citation>
    <scope>NUCLEOTIDE SEQUENCE</scope>
</reference>
<gene>
    <name evidence="1" type="ORF">GALL_297490</name>
</gene>
<dbReference type="AlphaFoldDB" id="A0A1J5R8I7"/>
<name>A0A1J5R8I7_9ZZZZ</name>
<organism evidence="1">
    <name type="scientific">mine drainage metagenome</name>
    <dbReference type="NCBI Taxonomy" id="410659"/>
    <lineage>
        <taxon>unclassified sequences</taxon>
        <taxon>metagenomes</taxon>
        <taxon>ecological metagenomes</taxon>
    </lineage>
</organism>
<accession>A0A1J5R8I7</accession>
<protein>
    <submittedName>
        <fullName evidence="1">Uncharacterized protein</fullName>
    </submittedName>
</protein>